<dbReference type="RefSeq" id="WP_068307237.1">
    <property type="nucleotide sequence ID" value="NZ_DAIOMO010000008.1"/>
</dbReference>
<sequence length="138" mass="14388">MVLRAVIILAALLVPNAPAFATGLTVADDGTSAGYITLAWPDTRGNSFELKQKTASGWHTLYTGGDRATTLSGLPDGSYEFQLTADGARVGTPVTVTVSHHPLSRAWGFFAVGAFMFIALTAFLVLGGRAVDSDQTAA</sequence>
<keyword evidence="1" id="KW-1133">Transmembrane helix</keyword>
<feature type="transmembrane region" description="Helical" evidence="1">
    <location>
        <begin position="106"/>
        <end position="126"/>
    </location>
</feature>
<reference evidence="3 4" key="1">
    <citation type="submission" date="2016-10" db="EMBL/GenBank/DDBJ databases">
        <authorList>
            <person name="de Groot N.N."/>
        </authorList>
    </citation>
    <scope>NUCLEOTIDE SEQUENCE [LARGE SCALE GENOMIC DNA]</scope>
    <source>
        <strain evidence="3 4">CGMCC 1.9109</strain>
    </source>
</reference>
<dbReference type="AlphaFoldDB" id="A0A1G7AWU3"/>
<organism evidence="3 4">
    <name type="scientific">Kordiimonas lacus</name>
    <dbReference type="NCBI Taxonomy" id="637679"/>
    <lineage>
        <taxon>Bacteria</taxon>
        <taxon>Pseudomonadati</taxon>
        <taxon>Pseudomonadota</taxon>
        <taxon>Alphaproteobacteria</taxon>
        <taxon>Kordiimonadales</taxon>
        <taxon>Kordiimonadaceae</taxon>
        <taxon>Kordiimonas</taxon>
    </lineage>
</organism>
<protein>
    <submittedName>
        <fullName evidence="3">Uncharacterized protein</fullName>
    </submittedName>
</protein>
<evidence type="ECO:0000256" key="1">
    <source>
        <dbReference type="SAM" id="Phobius"/>
    </source>
</evidence>
<keyword evidence="1" id="KW-0472">Membrane</keyword>
<gene>
    <name evidence="3" type="ORF">SAMN04488071_2255</name>
</gene>
<dbReference type="OrthoDB" id="8547491at2"/>
<dbReference type="STRING" id="637679.GCA_001550055_03420"/>
<evidence type="ECO:0000313" key="3">
    <source>
        <dbReference type="EMBL" id="SDE19348.1"/>
    </source>
</evidence>
<feature type="chain" id="PRO_5010336047" evidence="2">
    <location>
        <begin position="22"/>
        <end position="138"/>
    </location>
</feature>
<evidence type="ECO:0000256" key="2">
    <source>
        <dbReference type="SAM" id="SignalP"/>
    </source>
</evidence>
<keyword evidence="1" id="KW-0812">Transmembrane</keyword>
<feature type="signal peptide" evidence="2">
    <location>
        <begin position="1"/>
        <end position="21"/>
    </location>
</feature>
<dbReference type="EMBL" id="FNAK01000005">
    <property type="protein sequence ID" value="SDE19348.1"/>
    <property type="molecule type" value="Genomic_DNA"/>
</dbReference>
<keyword evidence="4" id="KW-1185">Reference proteome</keyword>
<name>A0A1G7AWU3_9PROT</name>
<keyword evidence="2" id="KW-0732">Signal</keyword>
<proteinExistence type="predicted"/>
<evidence type="ECO:0000313" key="4">
    <source>
        <dbReference type="Proteomes" id="UP000183685"/>
    </source>
</evidence>
<accession>A0A1G7AWU3</accession>
<dbReference type="Proteomes" id="UP000183685">
    <property type="component" value="Unassembled WGS sequence"/>
</dbReference>